<evidence type="ECO:0000256" key="5">
    <source>
        <dbReference type="ARBA" id="ARBA00022543"/>
    </source>
</evidence>
<evidence type="ECO:0000256" key="10">
    <source>
        <dbReference type="ARBA" id="ARBA00022840"/>
    </source>
</evidence>
<dbReference type="SUPFAM" id="SSF55785">
    <property type="entry name" value="PYP-like sensor domain (PAS domain)"/>
    <property type="match status" value="2"/>
</dbReference>
<evidence type="ECO:0000256" key="4">
    <source>
        <dbReference type="ARBA" id="ARBA00022527"/>
    </source>
</evidence>
<dbReference type="InterPro" id="IPR001610">
    <property type="entry name" value="PAC"/>
</dbReference>
<evidence type="ECO:0000259" key="18">
    <source>
        <dbReference type="PROSITE" id="PS50113"/>
    </source>
</evidence>
<keyword evidence="5" id="KW-0600">Photoreceptor protein</keyword>
<evidence type="ECO:0000256" key="14">
    <source>
        <dbReference type="ARBA" id="ARBA00048679"/>
    </source>
</evidence>
<feature type="domain" description="PAC" evidence="18">
    <location>
        <begin position="525"/>
        <end position="579"/>
    </location>
</feature>
<proteinExistence type="inferred from homology"/>
<dbReference type="Proteomes" id="UP000504603">
    <property type="component" value="Unplaced"/>
</dbReference>
<comment type="catalytic activity">
    <reaction evidence="13">
        <text>L-threonyl-[protein] + ATP = O-phospho-L-threonyl-[protein] + ADP + H(+)</text>
        <dbReference type="Rhea" id="RHEA:46608"/>
        <dbReference type="Rhea" id="RHEA-COMP:11060"/>
        <dbReference type="Rhea" id="RHEA-COMP:11605"/>
        <dbReference type="ChEBI" id="CHEBI:15378"/>
        <dbReference type="ChEBI" id="CHEBI:30013"/>
        <dbReference type="ChEBI" id="CHEBI:30616"/>
        <dbReference type="ChEBI" id="CHEBI:61977"/>
        <dbReference type="ChEBI" id="CHEBI:456216"/>
        <dbReference type="EC" id="2.7.11.1"/>
    </reaction>
</comment>
<evidence type="ECO:0000256" key="1">
    <source>
        <dbReference type="ARBA" id="ARBA00001917"/>
    </source>
</evidence>
<dbReference type="Gene3D" id="1.10.510.10">
    <property type="entry name" value="Transferase(Phosphotransferase) domain 1"/>
    <property type="match status" value="1"/>
</dbReference>
<dbReference type="PROSITE" id="PS50011">
    <property type="entry name" value="PROTEIN_KINASE_DOM"/>
    <property type="match status" value="1"/>
</dbReference>
<protein>
    <recommendedName>
        <fullName evidence="3">non-specific serine/threonine protein kinase</fullName>
        <ecNumber evidence="3">2.7.11.1</ecNumber>
    </recommendedName>
</protein>
<evidence type="ECO:0000256" key="6">
    <source>
        <dbReference type="ARBA" id="ARBA00022606"/>
    </source>
</evidence>
<evidence type="ECO:0000313" key="20">
    <source>
        <dbReference type="RefSeq" id="XP_022135729.1"/>
    </source>
</evidence>
<keyword evidence="6" id="KW-0716">Sensory transduction</keyword>
<keyword evidence="10" id="KW-0067">ATP-binding</keyword>
<dbReference type="GO" id="GO:0004674">
    <property type="term" value="F:protein serine/threonine kinase activity"/>
    <property type="evidence" value="ECO:0007669"/>
    <property type="project" value="UniProtKB-KW"/>
</dbReference>
<feature type="domain" description="Protein kinase" evidence="16">
    <location>
        <begin position="647"/>
        <end position="932"/>
    </location>
</feature>
<comment type="similarity">
    <text evidence="2">Belongs to the protein kinase superfamily. AGC Ser/Thr protein kinase family.</text>
</comment>
<keyword evidence="11" id="KW-0157">Chromophore</keyword>
<evidence type="ECO:0000256" key="11">
    <source>
        <dbReference type="ARBA" id="ARBA00022991"/>
    </source>
</evidence>
<organism evidence="19 20">
    <name type="scientific">Momordica charantia</name>
    <name type="common">Bitter gourd</name>
    <name type="synonym">Balsam pear</name>
    <dbReference type="NCBI Taxonomy" id="3673"/>
    <lineage>
        <taxon>Eukaryota</taxon>
        <taxon>Viridiplantae</taxon>
        <taxon>Streptophyta</taxon>
        <taxon>Embryophyta</taxon>
        <taxon>Tracheophyta</taxon>
        <taxon>Spermatophyta</taxon>
        <taxon>Magnoliopsida</taxon>
        <taxon>eudicotyledons</taxon>
        <taxon>Gunneridae</taxon>
        <taxon>Pentapetalae</taxon>
        <taxon>rosids</taxon>
        <taxon>fabids</taxon>
        <taxon>Cucurbitales</taxon>
        <taxon>Cucurbitaceae</taxon>
        <taxon>Momordiceae</taxon>
        <taxon>Momordica</taxon>
    </lineage>
</organism>
<dbReference type="InterPro" id="IPR008271">
    <property type="entry name" value="Ser/Thr_kinase_AS"/>
</dbReference>
<dbReference type="GO" id="GO:0005524">
    <property type="term" value="F:ATP binding"/>
    <property type="evidence" value="ECO:0007669"/>
    <property type="project" value="UniProtKB-KW"/>
</dbReference>
<evidence type="ECO:0000313" key="19">
    <source>
        <dbReference type="Proteomes" id="UP000504603"/>
    </source>
</evidence>
<dbReference type="GeneID" id="111007620"/>
<dbReference type="InterPro" id="IPR000700">
    <property type="entry name" value="PAS-assoc_C"/>
</dbReference>
<dbReference type="PROSITE" id="PS50113">
    <property type="entry name" value="PAC"/>
    <property type="match status" value="2"/>
</dbReference>
<comment type="catalytic activity">
    <reaction evidence="14">
        <text>L-seryl-[protein] + ATP = O-phospho-L-seryl-[protein] + ADP + H(+)</text>
        <dbReference type="Rhea" id="RHEA:17989"/>
        <dbReference type="Rhea" id="RHEA-COMP:9863"/>
        <dbReference type="Rhea" id="RHEA-COMP:11604"/>
        <dbReference type="ChEBI" id="CHEBI:15378"/>
        <dbReference type="ChEBI" id="CHEBI:29999"/>
        <dbReference type="ChEBI" id="CHEBI:30616"/>
        <dbReference type="ChEBI" id="CHEBI:83421"/>
        <dbReference type="ChEBI" id="CHEBI:456216"/>
        <dbReference type="EC" id="2.7.11.1"/>
    </reaction>
</comment>
<reference evidence="20" key="1">
    <citation type="submission" date="2025-08" db="UniProtKB">
        <authorList>
            <consortium name="RefSeq"/>
        </authorList>
    </citation>
    <scope>IDENTIFICATION</scope>
    <source>
        <strain evidence="20">OHB3-1</strain>
    </source>
</reference>
<feature type="compositionally biased region" description="Polar residues" evidence="15">
    <location>
        <begin position="82"/>
        <end position="96"/>
    </location>
</feature>
<dbReference type="GO" id="GO:0009882">
    <property type="term" value="F:blue light photoreceptor activity"/>
    <property type="evidence" value="ECO:0007669"/>
    <property type="project" value="UniProtKB-ARBA"/>
</dbReference>
<dbReference type="CDD" id="cd05574">
    <property type="entry name" value="STKc_phototropin_like"/>
    <property type="match status" value="1"/>
</dbReference>
<dbReference type="OrthoDB" id="432483at2759"/>
<dbReference type="Gene3D" id="3.30.200.20">
    <property type="entry name" value="Phosphorylase Kinase, domain 1"/>
    <property type="match status" value="1"/>
</dbReference>
<dbReference type="InterPro" id="IPR000719">
    <property type="entry name" value="Prot_kinase_dom"/>
</dbReference>
<dbReference type="SMART" id="SM00086">
    <property type="entry name" value="PAC"/>
    <property type="match status" value="2"/>
</dbReference>
<feature type="compositionally biased region" description="Basic and acidic residues" evidence="15">
    <location>
        <begin position="113"/>
        <end position="131"/>
    </location>
</feature>
<keyword evidence="8" id="KW-0547">Nucleotide-binding</keyword>
<evidence type="ECO:0000256" key="8">
    <source>
        <dbReference type="ARBA" id="ARBA00022741"/>
    </source>
</evidence>
<evidence type="ECO:0000256" key="7">
    <source>
        <dbReference type="ARBA" id="ARBA00022679"/>
    </source>
</evidence>
<dbReference type="RefSeq" id="XP_022135729.1">
    <property type="nucleotide sequence ID" value="XM_022280037.1"/>
</dbReference>
<sequence>MLSLKFIGCFLFRFSLKLLLLIPSLIVRAFVDGKSSKMIFNNKKSSLLCKIFPLELLPCSTFRTRVRERDRKVDEESETKDPSSYNLSSSAYQISPTEKRTPTEVFQLPVSSRDGHSKDESGATHVQDEAKASLTSSPPAVSIEASRKWMAFESDITKTYAKKFDRIGSSFAELLEANMTERIAEEIKNDVLSSLQLTFVVSDATKPDCPIMFASNGFLVMTGYTSEEVIGRNCRFLQGPESDKNEVAKIRDAIRKGNSYCGKLLNYKKNGTPFWNLLTIGPVKDSHGNTIKFVGMQVEIGKNTEEKEKRMRSMSITEVQTEKAIKSIVDVPTARSLRSYIRSKRHDTDRKHKELETTEIGYALPETVDNENISIPDNQKAQSDLINALSYFNSYEDLRPKSGLSGLVSSMRFKERPIGSVEHEGRRIIETSVLKPKDGGRVAKRERDIRQGIDLATSLERIEKSFFITNPRLPDNPIIFASDIFLDSTEYTREEVIGRNIGFLEGPKTDQATISRIKDAIEEQKEITVQIINYTRSGKKFPNLFHLQPVCGQKGELQYFISVQLDVKPLSDRLSEITEHQSAKVKAIAENVDKAVRELPDANLKPNNLWAIYCQPVLPRPHKKYSSSWLAIQKITSHGEKVGLHHFKPIKPLGFGDIGSVHLVELKGTGEFFAMKAIEKSVILNRNKVHRACIEREIIALLDHPFMPTLYSSFQTPTHIFLIIDFCPGGELFAFLDKQPMKMFKEEVARFYAAEVVIALEYLHCLGIIYRDLKPENILLQKDGHIVLTDFDLSFKTSDVQNIESPPPKKTRYWHGQPPVFFVEPVAKLNSFVGTEEYIAPEIIMGDGHSSSVDWWTLGILLYEMLYGRTPFKGKNRRKTFANILFKDLTFPFSIQASFAAKQLIDALLQRDPTRRLGSSTGADEIKRHPFFHQIDWPKIRTMTPPSPDVALQLIERDTKDGGLSHSTGNDIF</sequence>
<evidence type="ECO:0000256" key="12">
    <source>
        <dbReference type="ARBA" id="ARBA00023170"/>
    </source>
</evidence>
<dbReference type="Gene3D" id="3.30.450.20">
    <property type="entry name" value="PAS domain"/>
    <property type="match status" value="2"/>
</dbReference>
<dbReference type="NCBIfam" id="TIGR00229">
    <property type="entry name" value="sensory_box"/>
    <property type="match status" value="1"/>
</dbReference>
<evidence type="ECO:0000256" key="3">
    <source>
        <dbReference type="ARBA" id="ARBA00012513"/>
    </source>
</evidence>
<dbReference type="SMART" id="SM00220">
    <property type="entry name" value="S_TKc"/>
    <property type="match status" value="1"/>
</dbReference>
<keyword evidence="12" id="KW-0675">Receptor</keyword>
<dbReference type="PROSITE" id="PS00108">
    <property type="entry name" value="PROTEIN_KINASE_ST"/>
    <property type="match status" value="1"/>
</dbReference>
<dbReference type="PROSITE" id="PS50112">
    <property type="entry name" value="PAS"/>
    <property type="match status" value="1"/>
</dbReference>
<dbReference type="EC" id="2.7.11.1" evidence="3"/>
<dbReference type="SUPFAM" id="SSF56112">
    <property type="entry name" value="Protein kinase-like (PK-like)"/>
    <property type="match status" value="1"/>
</dbReference>
<gene>
    <name evidence="20" type="primary">LOC111007620</name>
</gene>
<dbReference type="InterPro" id="IPR011009">
    <property type="entry name" value="Kinase-like_dom_sf"/>
</dbReference>
<evidence type="ECO:0000256" key="13">
    <source>
        <dbReference type="ARBA" id="ARBA00047899"/>
    </source>
</evidence>
<evidence type="ECO:0000259" key="17">
    <source>
        <dbReference type="PROSITE" id="PS50112"/>
    </source>
</evidence>
<keyword evidence="4" id="KW-0723">Serine/threonine-protein kinase</keyword>
<dbReference type="CDD" id="cd00130">
    <property type="entry name" value="PAS"/>
    <property type="match status" value="2"/>
</dbReference>
<dbReference type="Pfam" id="PF13426">
    <property type="entry name" value="PAS_9"/>
    <property type="match status" value="2"/>
</dbReference>
<feature type="region of interest" description="Disordered" evidence="15">
    <location>
        <begin position="68"/>
        <end position="139"/>
    </location>
</feature>
<dbReference type="SMART" id="SM00091">
    <property type="entry name" value="PAS"/>
    <property type="match status" value="2"/>
</dbReference>
<comment type="cofactor">
    <cofactor evidence="1">
        <name>FMN</name>
        <dbReference type="ChEBI" id="CHEBI:58210"/>
    </cofactor>
</comment>
<evidence type="ECO:0000256" key="15">
    <source>
        <dbReference type="SAM" id="MobiDB-lite"/>
    </source>
</evidence>
<evidence type="ECO:0000256" key="2">
    <source>
        <dbReference type="ARBA" id="ARBA00009903"/>
    </source>
</evidence>
<dbReference type="InterPro" id="IPR000014">
    <property type="entry name" value="PAS"/>
</dbReference>
<dbReference type="KEGG" id="mcha:111007620"/>
<evidence type="ECO:0000256" key="9">
    <source>
        <dbReference type="ARBA" id="ARBA00022777"/>
    </source>
</evidence>
<dbReference type="PANTHER" id="PTHR45637">
    <property type="entry name" value="FLIPPASE KINASE 1-RELATED"/>
    <property type="match status" value="1"/>
</dbReference>
<dbReference type="InterPro" id="IPR035965">
    <property type="entry name" value="PAS-like_dom_sf"/>
</dbReference>
<dbReference type="FunFam" id="1.10.510.10:FF:000121">
    <property type="entry name" value="Serine/threonine-protein kinase nrc-2"/>
    <property type="match status" value="1"/>
</dbReference>
<accession>A0A6J1C2A3</accession>
<dbReference type="Pfam" id="PF00069">
    <property type="entry name" value="Pkinase"/>
    <property type="match status" value="1"/>
</dbReference>
<evidence type="ECO:0000259" key="16">
    <source>
        <dbReference type="PROSITE" id="PS50011"/>
    </source>
</evidence>
<keyword evidence="7" id="KW-0808">Transferase</keyword>
<feature type="domain" description="PAC" evidence="18">
    <location>
        <begin position="258"/>
        <end position="312"/>
    </location>
</feature>
<feature type="domain" description="PAS" evidence="17">
    <location>
        <begin position="184"/>
        <end position="257"/>
    </location>
</feature>
<keyword evidence="19" id="KW-1185">Reference proteome</keyword>
<keyword evidence="9" id="KW-0418">Kinase</keyword>
<name>A0A6J1C2A3_MOMCH</name>
<dbReference type="AlphaFoldDB" id="A0A6J1C2A3"/>